<name>A0ABU5EVM0_9BACT</name>
<proteinExistence type="predicted"/>
<evidence type="ECO:0000313" key="4">
    <source>
        <dbReference type="Proteomes" id="UP001272242"/>
    </source>
</evidence>
<evidence type="ECO:0000256" key="2">
    <source>
        <dbReference type="SAM" id="Phobius"/>
    </source>
</evidence>
<evidence type="ECO:0000256" key="1">
    <source>
        <dbReference type="SAM" id="MobiDB-lite"/>
    </source>
</evidence>
<evidence type="ECO:0000313" key="3">
    <source>
        <dbReference type="EMBL" id="MDY3558512.1"/>
    </source>
</evidence>
<accession>A0ABU5EVM0</accession>
<feature type="transmembrane region" description="Helical" evidence="2">
    <location>
        <begin position="128"/>
        <end position="152"/>
    </location>
</feature>
<sequence>MNRPAAGAAGAPGGTDLTPVPSGDDPVSAAIAVLMLPLALWELLKSLVAGAGAIARWATHPRAESAPAPARPPRELPTTRVVVTTCERHRRFRDRFVWVGIGAALGLAALWLGAVLETRRAMGTENVGLATALLLGAVFASVLVPLAFSVWYSFAGPVIVDRVTESGVVLDRVRQAYLDATGPAPDAEAPGAGAVNRYKRRR</sequence>
<feature type="transmembrane region" description="Helical" evidence="2">
    <location>
        <begin position="96"/>
        <end position="116"/>
    </location>
</feature>
<comment type="caution">
    <text evidence="3">The sequence shown here is derived from an EMBL/GenBank/DDBJ whole genome shotgun (WGS) entry which is preliminary data.</text>
</comment>
<keyword evidence="2" id="KW-0812">Transmembrane</keyword>
<reference evidence="4" key="1">
    <citation type="journal article" date="2023" name="Mar. Drugs">
        <title>Gemmata algarum, a Novel Planctomycete Isolated from an Algal Mat, Displays Antimicrobial Activity.</title>
        <authorList>
            <person name="Kumar G."/>
            <person name="Kallscheuer N."/>
            <person name="Kashif M."/>
            <person name="Ahamad S."/>
            <person name="Jagadeeshwari U."/>
            <person name="Pannikurungottu S."/>
            <person name="Haufschild T."/>
            <person name="Kabuu M."/>
            <person name="Sasikala C."/>
            <person name="Jogler C."/>
            <person name="Ramana C."/>
        </authorList>
    </citation>
    <scope>NUCLEOTIDE SEQUENCE [LARGE SCALE GENOMIC DNA]</scope>
    <source>
        <strain evidence="4">JC673</strain>
    </source>
</reference>
<dbReference type="EMBL" id="JAXBLV010000034">
    <property type="protein sequence ID" value="MDY3558512.1"/>
    <property type="molecule type" value="Genomic_DNA"/>
</dbReference>
<protein>
    <submittedName>
        <fullName evidence="3">Uncharacterized protein</fullName>
    </submittedName>
</protein>
<keyword evidence="2" id="KW-1133">Transmembrane helix</keyword>
<organism evidence="3 4">
    <name type="scientific">Gemmata algarum</name>
    <dbReference type="NCBI Taxonomy" id="2975278"/>
    <lineage>
        <taxon>Bacteria</taxon>
        <taxon>Pseudomonadati</taxon>
        <taxon>Planctomycetota</taxon>
        <taxon>Planctomycetia</taxon>
        <taxon>Gemmatales</taxon>
        <taxon>Gemmataceae</taxon>
        <taxon>Gemmata</taxon>
    </lineage>
</organism>
<feature type="region of interest" description="Disordered" evidence="1">
    <location>
        <begin position="1"/>
        <end position="21"/>
    </location>
</feature>
<dbReference type="RefSeq" id="WP_320685418.1">
    <property type="nucleotide sequence ID" value="NZ_JAXBLV010000034.1"/>
</dbReference>
<dbReference type="Proteomes" id="UP001272242">
    <property type="component" value="Unassembled WGS sequence"/>
</dbReference>
<gene>
    <name evidence="3" type="ORF">R5W23_005630</name>
</gene>
<keyword evidence="4" id="KW-1185">Reference proteome</keyword>
<keyword evidence="2" id="KW-0472">Membrane</keyword>